<protein>
    <recommendedName>
        <fullName evidence="2">ScoMcrA-like N-terminal head domain-containing protein</fullName>
    </recommendedName>
</protein>
<evidence type="ECO:0000256" key="1">
    <source>
        <dbReference type="SAM" id="MobiDB-lite"/>
    </source>
</evidence>
<reference evidence="3 4" key="1">
    <citation type="submission" date="2017-10" db="EMBL/GenBank/DDBJ databases">
        <title>Sequencing the genomes of 1000 actinobacteria strains.</title>
        <authorList>
            <person name="Klenk H.-P."/>
        </authorList>
    </citation>
    <scope>NUCLEOTIDE SEQUENCE [LARGE SCALE GENOMIC DNA]</scope>
    <source>
        <strain evidence="3 4">DSM 21863</strain>
    </source>
</reference>
<feature type="region of interest" description="Disordered" evidence="1">
    <location>
        <begin position="114"/>
        <end position="146"/>
    </location>
</feature>
<gene>
    <name evidence="3" type="ORF">ATJ88_1844</name>
</gene>
<evidence type="ECO:0000313" key="3">
    <source>
        <dbReference type="EMBL" id="PFG43160.1"/>
    </source>
</evidence>
<dbReference type="EMBL" id="PDJJ01000001">
    <property type="protein sequence ID" value="PFG43160.1"/>
    <property type="molecule type" value="Genomic_DNA"/>
</dbReference>
<accession>A0A2A9EY30</accession>
<sequence length="168" mass="17302">MAVATKGPTAHRVFRSVTYAPSMATFSSVTSSHVLAAIAEHDDRGEAAFLGVYGFTPTPGVTLTHEGRAYDATAILAVAHRYATGRAALPEEMTGGKVAVGTLLSKRGFEVSGGRSAATAPARRAATRTPKAPAAPRTRKAAEPEEPPALCPTCYMALPATGVCDTCA</sequence>
<dbReference type="AlphaFoldDB" id="A0A2A9EY30"/>
<dbReference type="Proteomes" id="UP000224130">
    <property type="component" value="Unassembled WGS sequence"/>
</dbReference>
<dbReference type="Pfam" id="PF26345">
    <property type="entry name" value="ScoMcrA_N"/>
    <property type="match status" value="1"/>
</dbReference>
<evidence type="ECO:0000313" key="4">
    <source>
        <dbReference type="Proteomes" id="UP000224130"/>
    </source>
</evidence>
<keyword evidence="4" id="KW-1185">Reference proteome</keyword>
<feature type="domain" description="ScoMcrA-like N-terminal head" evidence="2">
    <location>
        <begin position="27"/>
        <end position="112"/>
    </location>
</feature>
<feature type="compositionally biased region" description="Low complexity" evidence="1">
    <location>
        <begin position="117"/>
        <end position="136"/>
    </location>
</feature>
<name>A0A2A9EY30_9MICO</name>
<organism evidence="3 4">
    <name type="scientific">Isoptericola jiangsuensis</name>
    <dbReference type="NCBI Taxonomy" id="548579"/>
    <lineage>
        <taxon>Bacteria</taxon>
        <taxon>Bacillati</taxon>
        <taxon>Actinomycetota</taxon>
        <taxon>Actinomycetes</taxon>
        <taxon>Micrococcales</taxon>
        <taxon>Promicromonosporaceae</taxon>
        <taxon>Isoptericola</taxon>
    </lineage>
</organism>
<comment type="caution">
    <text evidence="3">The sequence shown here is derived from an EMBL/GenBank/DDBJ whole genome shotgun (WGS) entry which is preliminary data.</text>
</comment>
<proteinExistence type="predicted"/>
<dbReference type="InterPro" id="IPR058807">
    <property type="entry name" value="ScoMcrA_N"/>
</dbReference>
<evidence type="ECO:0000259" key="2">
    <source>
        <dbReference type="Pfam" id="PF26345"/>
    </source>
</evidence>